<reference evidence="3 4" key="1">
    <citation type="journal article" date="2014" name="Int. J. Syst. Evol. Microbiol.">
        <title>Carboxylicivirga gen. nov. in the family Marinilabiliaceae with two novel species, Carboxylicivirga mesophila sp. nov. and Carboxylicivirga taeanensis sp. nov., and reclassification of Cytophaga fermentans as Saccharicrinis fermentans gen. nov., comb. nov.</title>
        <authorList>
            <person name="Yang S.H."/>
            <person name="Seo H.S."/>
            <person name="Woo J.H."/>
            <person name="Oh H.M."/>
            <person name="Jang H."/>
            <person name="Lee J.H."/>
            <person name="Kim S.J."/>
            <person name="Kwon K.K."/>
        </authorList>
    </citation>
    <scope>NUCLEOTIDE SEQUENCE [LARGE SCALE GENOMIC DNA]</scope>
    <source>
        <strain evidence="3 4">JCM 18290</strain>
    </source>
</reference>
<gene>
    <name evidence="3" type="ORF">KEM09_03085</name>
</gene>
<evidence type="ECO:0000313" key="3">
    <source>
        <dbReference type="EMBL" id="MBS2210365.1"/>
    </source>
</evidence>
<keyword evidence="1" id="KW-0175">Coiled coil</keyword>
<evidence type="ECO:0000256" key="2">
    <source>
        <dbReference type="SAM" id="Phobius"/>
    </source>
</evidence>
<organism evidence="3 4">
    <name type="scientific">Carboxylicivirga mesophila</name>
    <dbReference type="NCBI Taxonomy" id="1166478"/>
    <lineage>
        <taxon>Bacteria</taxon>
        <taxon>Pseudomonadati</taxon>
        <taxon>Bacteroidota</taxon>
        <taxon>Bacteroidia</taxon>
        <taxon>Marinilabiliales</taxon>
        <taxon>Marinilabiliaceae</taxon>
        <taxon>Carboxylicivirga</taxon>
    </lineage>
</organism>
<dbReference type="RefSeq" id="WP_212225354.1">
    <property type="nucleotide sequence ID" value="NZ_JAGUCN010000002.1"/>
</dbReference>
<dbReference type="Proteomes" id="UP000721861">
    <property type="component" value="Unassembled WGS sequence"/>
</dbReference>
<keyword evidence="2" id="KW-0812">Transmembrane</keyword>
<sequence>MENNIEKPSSNKAIYIIGSIALVVIAVLLYLFISNKQQYQAVVEEMTEEKLILTEEFQALALDYDSLHSNNDTLNLQLEQEREKITHLIEEIKTIKATNASKIREYKKELSTLRGVMRNFVIQIDSLNRRNEELVQENIQYRKQHDKIAQSYKELEKVKETLDKKVEIASQLETRNIELMGLNAKGNDTKKIRNVAKIRMCCTIEKNITAPVGMKTIYIRIMRPDEVLLISSRDNVFEYEGEDINFSAKREFEYGGEDVDVCVFYSVVDGELLKGVYVVDVFVDGFNIGTSSFELK</sequence>
<keyword evidence="2" id="KW-0472">Membrane</keyword>
<keyword evidence="2" id="KW-1133">Transmembrane helix</keyword>
<evidence type="ECO:0000313" key="4">
    <source>
        <dbReference type="Proteomes" id="UP000721861"/>
    </source>
</evidence>
<protein>
    <recommendedName>
        <fullName evidence="5">Chromosome segregation protein SMC</fullName>
    </recommendedName>
</protein>
<comment type="caution">
    <text evidence="3">The sequence shown here is derived from an EMBL/GenBank/DDBJ whole genome shotgun (WGS) entry which is preliminary data.</text>
</comment>
<proteinExistence type="predicted"/>
<name>A0ABS5K5V2_9BACT</name>
<evidence type="ECO:0000256" key="1">
    <source>
        <dbReference type="SAM" id="Coils"/>
    </source>
</evidence>
<feature type="coiled-coil region" evidence="1">
    <location>
        <begin position="36"/>
        <end position="175"/>
    </location>
</feature>
<accession>A0ABS5K5V2</accession>
<evidence type="ECO:0008006" key="5">
    <source>
        <dbReference type="Google" id="ProtNLM"/>
    </source>
</evidence>
<dbReference type="EMBL" id="JAGUCN010000002">
    <property type="protein sequence ID" value="MBS2210365.1"/>
    <property type="molecule type" value="Genomic_DNA"/>
</dbReference>
<feature type="transmembrane region" description="Helical" evidence="2">
    <location>
        <begin position="12"/>
        <end position="33"/>
    </location>
</feature>
<keyword evidence="4" id="KW-1185">Reference proteome</keyword>